<accession>A0A7J0EN70</accession>
<organism evidence="2 3">
    <name type="scientific">Actinidia rufa</name>
    <dbReference type="NCBI Taxonomy" id="165716"/>
    <lineage>
        <taxon>Eukaryota</taxon>
        <taxon>Viridiplantae</taxon>
        <taxon>Streptophyta</taxon>
        <taxon>Embryophyta</taxon>
        <taxon>Tracheophyta</taxon>
        <taxon>Spermatophyta</taxon>
        <taxon>Magnoliopsida</taxon>
        <taxon>eudicotyledons</taxon>
        <taxon>Gunneridae</taxon>
        <taxon>Pentapetalae</taxon>
        <taxon>asterids</taxon>
        <taxon>Ericales</taxon>
        <taxon>Actinidiaceae</taxon>
        <taxon>Actinidia</taxon>
    </lineage>
</organism>
<dbReference type="OrthoDB" id="2224430at2759"/>
<dbReference type="PANTHER" id="PTHR11670">
    <property type="entry name" value="ACONITASE/IRON-RESPONSIVE ELEMENT FAMILY MEMBER"/>
    <property type="match status" value="1"/>
</dbReference>
<dbReference type="GO" id="GO:0016836">
    <property type="term" value="F:hydro-lyase activity"/>
    <property type="evidence" value="ECO:0007669"/>
    <property type="project" value="UniProtKB-ARBA"/>
</dbReference>
<sequence>MEPRQVISTELARATVGVLISSPRARVALQASEAQCRGDRATLTVGCSPRFFTTTGSIGETSTPTEVVVGMTIGTSRPAHPKGGLAKATLVPPKRKVAKATWHTTSRSRNYYRGRVQSCDQVDRGVKAIIAKSFETTHRSNMVGTGITPLCFKDGEDAETLGLTGHERFTIDLPSTNEWICGTSSGSLPNLALTTLALLLELGFAKQDMALLGGADQAILMN</sequence>
<reference evidence="2 3" key="1">
    <citation type="submission" date="2019-07" db="EMBL/GenBank/DDBJ databases">
        <title>De Novo Assembly of kiwifruit Actinidia rufa.</title>
        <authorList>
            <person name="Sugita-Konishi S."/>
            <person name="Sato K."/>
            <person name="Mori E."/>
            <person name="Abe Y."/>
            <person name="Kisaki G."/>
            <person name="Hamano K."/>
            <person name="Suezawa K."/>
            <person name="Otani M."/>
            <person name="Fukuda T."/>
            <person name="Manabe T."/>
            <person name="Gomi K."/>
            <person name="Tabuchi M."/>
            <person name="Akimitsu K."/>
            <person name="Kataoka I."/>
        </authorList>
    </citation>
    <scope>NUCLEOTIDE SEQUENCE [LARGE SCALE GENOMIC DNA]</scope>
    <source>
        <strain evidence="3">cv. Fuchu</strain>
    </source>
</reference>
<evidence type="ECO:0000259" key="1">
    <source>
        <dbReference type="Pfam" id="PF00694"/>
    </source>
</evidence>
<dbReference type="GO" id="GO:0043436">
    <property type="term" value="P:oxoacid metabolic process"/>
    <property type="evidence" value="ECO:0007669"/>
    <property type="project" value="UniProtKB-ARBA"/>
</dbReference>
<dbReference type="SUPFAM" id="SSF52016">
    <property type="entry name" value="LeuD/IlvD-like"/>
    <property type="match status" value="1"/>
</dbReference>
<name>A0A7J0EN70_9ERIC</name>
<evidence type="ECO:0000313" key="2">
    <source>
        <dbReference type="EMBL" id="GFY87933.1"/>
    </source>
</evidence>
<dbReference type="AlphaFoldDB" id="A0A7J0EN70"/>
<gene>
    <name evidence="2" type="ORF">Acr_05g0015720</name>
</gene>
<dbReference type="Pfam" id="PF00694">
    <property type="entry name" value="Aconitase_C"/>
    <property type="match status" value="1"/>
</dbReference>
<proteinExistence type="predicted"/>
<dbReference type="InterPro" id="IPR000573">
    <property type="entry name" value="AconitaseA/IPMdHydase_ssu_swvl"/>
</dbReference>
<keyword evidence="3" id="KW-1185">Reference proteome</keyword>
<evidence type="ECO:0000313" key="3">
    <source>
        <dbReference type="Proteomes" id="UP000585474"/>
    </source>
</evidence>
<dbReference type="EMBL" id="BJWL01000005">
    <property type="protein sequence ID" value="GFY87933.1"/>
    <property type="molecule type" value="Genomic_DNA"/>
</dbReference>
<protein>
    <submittedName>
        <fullName evidence="2">Aconitase 2</fullName>
    </submittedName>
</protein>
<dbReference type="Gene3D" id="3.20.19.10">
    <property type="entry name" value="Aconitase, domain 4"/>
    <property type="match status" value="1"/>
</dbReference>
<feature type="domain" description="Aconitase A/isopropylmalate dehydratase small subunit swivel" evidence="1">
    <location>
        <begin position="123"/>
        <end position="154"/>
    </location>
</feature>
<dbReference type="Proteomes" id="UP000585474">
    <property type="component" value="Unassembled WGS sequence"/>
</dbReference>
<dbReference type="InterPro" id="IPR015928">
    <property type="entry name" value="Aconitase/3IPM_dehydase_swvl"/>
</dbReference>
<comment type="caution">
    <text evidence="2">The sequence shown here is derived from an EMBL/GenBank/DDBJ whole genome shotgun (WGS) entry which is preliminary data.</text>
</comment>
<dbReference type="InterPro" id="IPR006249">
    <property type="entry name" value="Aconitase/IRP2"/>
</dbReference>